<dbReference type="GO" id="GO:0031201">
    <property type="term" value="C:SNARE complex"/>
    <property type="evidence" value="ECO:0007669"/>
    <property type="project" value="TreeGrafter"/>
</dbReference>
<dbReference type="GO" id="GO:0005484">
    <property type="term" value="F:SNAP receptor activity"/>
    <property type="evidence" value="ECO:0007669"/>
    <property type="project" value="TreeGrafter"/>
</dbReference>
<evidence type="ECO:0000256" key="12">
    <source>
        <dbReference type="SAM" id="Phobius"/>
    </source>
</evidence>
<evidence type="ECO:0000256" key="4">
    <source>
        <dbReference type="ARBA" id="ARBA00022692"/>
    </source>
</evidence>
<evidence type="ECO:0000256" key="5">
    <source>
        <dbReference type="ARBA" id="ARBA00022824"/>
    </source>
</evidence>
<dbReference type="EMBL" id="LKCN02000001">
    <property type="protein sequence ID" value="RCI16938.1"/>
    <property type="molecule type" value="Genomic_DNA"/>
</dbReference>
<keyword evidence="9 12" id="KW-0472">Membrane</keyword>
<dbReference type="GO" id="GO:0005789">
    <property type="term" value="C:endoplasmic reticulum membrane"/>
    <property type="evidence" value="ECO:0007669"/>
    <property type="project" value="UniProtKB-SubCell"/>
</dbReference>
<dbReference type="GO" id="GO:0006890">
    <property type="term" value="P:retrograde vesicle-mediated transport, Golgi to endoplasmic reticulum"/>
    <property type="evidence" value="ECO:0007669"/>
    <property type="project" value="TreeGrafter"/>
</dbReference>
<comment type="subcellular location">
    <subcellularLocation>
        <location evidence="1">Endoplasmic reticulum membrane</location>
        <topology evidence="1">Single-pass type IV membrane protein</topology>
    </subcellularLocation>
</comment>
<evidence type="ECO:0000256" key="7">
    <source>
        <dbReference type="ARBA" id="ARBA00022927"/>
    </source>
</evidence>
<organism evidence="13 14">
    <name type="scientific">Ophiocordyceps polyrhachis-furcata BCC 54312</name>
    <dbReference type="NCBI Taxonomy" id="1330021"/>
    <lineage>
        <taxon>Eukaryota</taxon>
        <taxon>Fungi</taxon>
        <taxon>Dikarya</taxon>
        <taxon>Ascomycota</taxon>
        <taxon>Pezizomycotina</taxon>
        <taxon>Sordariomycetes</taxon>
        <taxon>Hypocreomycetidae</taxon>
        <taxon>Hypocreales</taxon>
        <taxon>Ophiocordycipitaceae</taxon>
        <taxon>Ophiocordyceps</taxon>
    </lineage>
</organism>
<feature type="coiled-coil region" evidence="10">
    <location>
        <begin position="80"/>
        <end position="107"/>
    </location>
</feature>
<keyword evidence="4 12" id="KW-0812">Transmembrane</keyword>
<keyword evidence="7" id="KW-0653">Protein transport</keyword>
<evidence type="ECO:0000256" key="2">
    <source>
        <dbReference type="ARBA" id="ARBA00007891"/>
    </source>
</evidence>
<evidence type="ECO:0008006" key="15">
    <source>
        <dbReference type="Google" id="ProtNLM"/>
    </source>
</evidence>
<evidence type="ECO:0000256" key="6">
    <source>
        <dbReference type="ARBA" id="ARBA00022892"/>
    </source>
</evidence>
<dbReference type="PANTHER" id="PTHR13050">
    <property type="entry name" value="USE1-LIKE PROTEIN"/>
    <property type="match status" value="1"/>
</dbReference>
<gene>
    <name evidence="13" type="ORF">L249_2986</name>
</gene>
<dbReference type="GO" id="GO:0015031">
    <property type="term" value="P:protein transport"/>
    <property type="evidence" value="ECO:0007669"/>
    <property type="project" value="UniProtKB-KW"/>
</dbReference>
<evidence type="ECO:0000256" key="11">
    <source>
        <dbReference type="SAM" id="MobiDB-lite"/>
    </source>
</evidence>
<keyword evidence="5" id="KW-0256">Endoplasmic reticulum</keyword>
<evidence type="ECO:0000256" key="1">
    <source>
        <dbReference type="ARBA" id="ARBA00004163"/>
    </source>
</evidence>
<evidence type="ECO:0000256" key="9">
    <source>
        <dbReference type="ARBA" id="ARBA00023136"/>
    </source>
</evidence>
<dbReference type="OrthoDB" id="524799at2759"/>
<keyword evidence="14" id="KW-1185">Reference proteome</keyword>
<evidence type="ECO:0000256" key="3">
    <source>
        <dbReference type="ARBA" id="ARBA00022448"/>
    </source>
</evidence>
<accession>A0A367LR89</accession>
<keyword evidence="3" id="KW-0813">Transport</keyword>
<sequence>MVRLVQSMLADGVESPQDAALLQLSQLLSRLEQNVLRPSTEREQQLRTSEYERARNVEYARTLLVALEQDVAAMKAPNRRSEMQDALQAAREIVDNLLDRLADLRHMAVDDDESSGDEKLPTDDEVVPTPSTSAADTLEEGDGEEAVLSVSPPPASVPPAVNDDDDDDDDDDNLISPSSPPPPTQTTASVRARWSHSSARAALFAGRSKPATPQTSTATAEAMLDRQRAEQDALSDSMLRMAGALRASSQRISSTLEADKEVLGRAGEGMNRTERGMEAARGRMGTLKRMTEGQGWWGRMMLYAWVYGLMVVLVLLVFVMPKLRF</sequence>
<keyword evidence="10" id="KW-0175">Coiled coil</keyword>
<protein>
    <recommendedName>
        <fullName evidence="15">Synaptobrevin</fullName>
    </recommendedName>
</protein>
<keyword evidence="8 12" id="KW-1133">Transmembrane helix</keyword>
<evidence type="ECO:0000256" key="8">
    <source>
        <dbReference type="ARBA" id="ARBA00022989"/>
    </source>
</evidence>
<comment type="similarity">
    <text evidence="2">Belongs to the USE1 family.</text>
</comment>
<proteinExistence type="inferred from homology"/>
<evidence type="ECO:0000256" key="10">
    <source>
        <dbReference type="SAM" id="Coils"/>
    </source>
</evidence>
<reference evidence="13 14" key="1">
    <citation type="journal article" date="2015" name="BMC Genomics">
        <title>Insights from the genome of Ophiocordyceps polyrhachis-furcata to pathogenicity and host specificity in insect fungi.</title>
        <authorList>
            <person name="Wichadakul D."/>
            <person name="Kobmoo N."/>
            <person name="Ingsriswang S."/>
            <person name="Tangphatsornruang S."/>
            <person name="Chantasingh D."/>
            <person name="Luangsa-ard J.J."/>
            <person name="Eurwilaichitr L."/>
        </authorList>
    </citation>
    <scope>NUCLEOTIDE SEQUENCE [LARGE SCALE GENOMIC DNA]</scope>
    <source>
        <strain evidence="13 14">BCC 54312</strain>
    </source>
</reference>
<name>A0A367LR89_9HYPO</name>
<feature type="region of interest" description="Disordered" evidence="11">
    <location>
        <begin position="108"/>
        <end position="195"/>
    </location>
</feature>
<dbReference type="Proteomes" id="UP000253664">
    <property type="component" value="Unassembled WGS sequence"/>
</dbReference>
<dbReference type="PANTHER" id="PTHR13050:SF7">
    <property type="entry name" value="VESICLE TRANSPORT PROTEIN USE1"/>
    <property type="match status" value="1"/>
</dbReference>
<evidence type="ECO:0000313" key="14">
    <source>
        <dbReference type="Proteomes" id="UP000253664"/>
    </source>
</evidence>
<comment type="caution">
    <text evidence="13">The sequence shown here is derived from an EMBL/GenBank/DDBJ whole genome shotgun (WGS) entry which is preliminary data.</text>
</comment>
<feature type="transmembrane region" description="Helical" evidence="12">
    <location>
        <begin position="296"/>
        <end position="319"/>
    </location>
</feature>
<dbReference type="InterPro" id="IPR019150">
    <property type="entry name" value="Vesicle_transport_protein_Use1"/>
</dbReference>
<dbReference type="AlphaFoldDB" id="A0A367LR89"/>
<feature type="compositionally biased region" description="Acidic residues" evidence="11">
    <location>
        <begin position="162"/>
        <end position="173"/>
    </location>
</feature>
<evidence type="ECO:0000313" key="13">
    <source>
        <dbReference type="EMBL" id="RCI16938.1"/>
    </source>
</evidence>
<keyword evidence="6" id="KW-0931">ER-Golgi transport</keyword>